<dbReference type="EMBL" id="LBJQ01000049">
    <property type="protein sequence ID" value="RXH32790.1"/>
    <property type="molecule type" value="Genomic_DNA"/>
</dbReference>
<keyword evidence="1" id="KW-1133">Transmembrane helix</keyword>
<feature type="transmembrane region" description="Helical" evidence="1">
    <location>
        <begin position="186"/>
        <end position="203"/>
    </location>
</feature>
<dbReference type="GO" id="GO:0016020">
    <property type="term" value="C:membrane"/>
    <property type="evidence" value="ECO:0007669"/>
    <property type="project" value="TreeGrafter"/>
</dbReference>
<dbReference type="PANTHER" id="PTHR23028">
    <property type="entry name" value="ACETYLTRANSFERASE"/>
    <property type="match status" value="1"/>
</dbReference>
<dbReference type="GO" id="GO:0000271">
    <property type="term" value="P:polysaccharide biosynthetic process"/>
    <property type="evidence" value="ECO:0007669"/>
    <property type="project" value="TreeGrafter"/>
</dbReference>
<feature type="transmembrane region" description="Helical" evidence="1">
    <location>
        <begin position="293"/>
        <end position="313"/>
    </location>
</feature>
<feature type="transmembrane region" description="Helical" evidence="1">
    <location>
        <begin position="319"/>
        <end position="340"/>
    </location>
</feature>
<reference evidence="3 4" key="1">
    <citation type="submission" date="2015-04" db="EMBL/GenBank/DDBJ databases">
        <title>Comparative genomics of rhizobia nodulating Arachis hypogaea in China.</title>
        <authorList>
            <person name="Li Y."/>
        </authorList>
    </citation>
    <scope>NUCLEOTIDE SEQUENCE [LARGE SCALE GENOMIC DNA]</scope>
    <source>
        <strain evidence="3 4">CCBAU 51757</strain>
    </source>
</reference>
<name>A0A4Q0S8I8_9BRAD</name>
<protein>
    <recommendedName>
        <fullName evidence="2">Acyltransferase 3 domain-containing protein</fullName>
    </recommendedName>
</protein>
<dbReference type="InterPro" id="IPR050879">
    <property type="entry name" value="Acyltransferase_3"/>
</dbReference>
<feature type="domain" description="Acyltransferase 3" evidence="2">
    <location>
        <begin position="6"/>
        <end position="334"/>
    </location>
</feature>
<feature type="transmembrane region" description="Helical" evidence="1">
    <location>
        <begin position="48"/>
        <end position="67"/>
    </location>
</feature>
<dbReference type="RefSeq" id="WP_128917799.1">
    <property type="nucleotide sequence ID" value="NZ_LBJC01000011.1"/>
</dbReference>
<dbReference type="Pfam" id="PF01757">
    <property type="entry name" value="Acyl_transf_3"/>
    <property type="match status" value="1"/>
</dbReference>
<dbReference type="OrthoDB" id="9767863at2"/>
<dbReference type="InterPro" id="IPR002656">
    <property type="entry name" value="Acyl_transf_3_dom"/>
</dbReference>
<keyword evidence="1" id="KW-0472">Membrane</keyword>
<feature type="transmembrane region" description="Helical" evidence="1">
    <location>
        <begin position="254"/>
        <end position="273"/>
    </location>
</feature>
<feature type="transmembrane region" description="Helical" evidence="1">
    <location>
        <begin position="159"/>
        <end position="180"/>
    </location>
</feature>
<dbReference type="Proteomes" id="UP000289546">
    <property type="component" value="Unassembled WGS sequence"/>
</dbReference>
<keyword evidence="4" id="KW-1185">Reference proteome</keyword>
<dbReference type="AlphaFoldDB" id="A0A4Q0S8I8"/>
<gene>
    <name evidence="3" type="ORF">XH99_09850</name>
</gene>
<dbReference type="GO" id="GO:0016747">
    <property type="term" value="F:acyltransferase activity, transferring groups other than amino-acyl groups"/>
    <property type="evidence" value="ECO:0007669"/>
    <property type="project" value="InterPro"/>
</dbReference>
<accession>A0A4Q0S8I8</accession>
<feature type="transmembrane region" description="Helical" evidence="1">
    <location>
        <begin position="88"/>
        <end position="112"/>
    </location>
</feature>
<evidence type="ECO:0000313" key="4">
    <source>
        <dbReference type="Proteomes" id="UP000289546"/>
    </source>
</evidence>
<sequence>MGKLGSIQSLRALAAWAVVLGHIGSQATTVLGKTDALGVFLYRATQSYVHAGVDLFFVISGFIIFIVTQAPRQTDRFRECADFTTKRALRIFPLFWITFFVTVLPQEAFQWWDWRTWWWQLTLVEPPINHGVAWTLVIELRFYFLVALLLILFRRRLSYGYAVLSLAIVASCGFAFYSGLPSSSFTSLHLTEFVMGVVVAALVSSQVRCFAKTAFLMGAVWMAASVGFLFKSAVPDFVGPYLAGGHYAIDTQTFRIFGFGIPSALMVYGLVALEMRNAIRIPRVMIAAGDASYSIYLWNTVILTVLAIAFGATGVPGLFAFYATTIASVAVVGWVSYRWIERPLIRIAHRVPWDRFPAKSSRSI</sequence>
<keyword evidence="1" id="KW-0812">Transmembrane</keyword>
<evidence type="ECO:0000313" key="3">
    <source>
        <dbReference type="EMBL" id="RXH32790.1"/>
    </source>
</evidence>
<organism evidence="3 4">
    <name type="scientific">Bradyrhizobium nanningense</name>
    <dbReference type="NCBI Taxonomy" id="1325118"/>
    <lineage>
        <taxon>Bacteria</taxon>
        <taxon>Pseudomonadati</taxon>
        <taxon>Pseudomonadota</taxon>
        <taxon>Alphaproteobacteria</taxon>
        <taxon>Hyphomicrobiales</taxon>
        <taxon>Nitrobacteraceae</taxon>
        <taxon>Bradyrhizobium</taxon>
    </lineage>
</organism>
<proteinExistence type="predicted"/>
<feature type="transmembrane region" description="Helical" evidence="1">
    <location>
        <begin position="215"/>
        <end position="234"/>
    </location>
</feature>
<dbReference type="PANTHER" id="PTHR23028:SF131">
    <property type="entry name" value="BLR2367 PROTEIN"/>
    <property type="match status" value="1"/>
</dbReference>
<evidence type="ECO:0000256" key="1">
    <source>
        <dbReference type="SAM" id="Phobius"/>
    </source>
</evidence>
<evidence type="ECO:0000259" key="2">
    <source>
        <dbReference type="Pfam" id="PF01757"/>
    </source>
</evidence>
<comment type="caution">
    <text evidence="3">The sequence shown here is derived from an EMBL/GenBank/DDBJ whole genome shotgun (WGS) entry which is preliminary data.</text>
</comment>
<feature type="transmembrane region" description="Helical" evidence="1">
    <location>
        <begin position="132"/>
        <end position="152"/>
    </location>
</feature>